<sequence length="333" mass="36810">MRYILYICTYFGLTFGLVYGDDCKERDVRYTRCSVYNVKSKKDCNVAMNNGDGNFEFYIKPLSEGKLVISLHKRDNPSTSTKITSNLFTTTSTKYANKWYKIKISKGGDKIESGLLGFGPTKYYYYLKVNDQKAVQSGAFEPGNEIRVKTVASLWTSECDPRQYEPIPPTTTASPSPSHPVVATQSPTQPTKATETPSPIPQPPRPDTATNTSDTKSANNSVWQVAIIVSVSLALFLVIVIAIVILVRRHKRRTLDPALIKTTEHQNRLSRHVSENSLYGCYDNQGAGENQVPHDSSATNNATNSATTSAYNSANQRRGSAHDSENSLYGGIN</sequence>
<protein>
    <submittedName>
        <fullName evidence="4">Uncharacterized protein</fullName>
    </submittedName>
</protein>
<evidence type="ECO:0000256" key="2">
    <source>
        <dbReference type="SAM" id="Phobius"/>
    </source>
</evidence>
<dbReference type="AlphaFoldDB" id="A0AAV2RIP4"/>
<reference evidence="4 5" key="1">
    <citation type="submission" date="2024-05" db="EMBL/GenBank/DDBJ databases">
        <authorList>
            <person name="Wallberg A."/>
        </authorList>
    </citation>
    <scope>NUCLEOTIDE SEQUENCE [LARGE SCALE GENOMIC DNA]</scope>
</reference>
<evidence type="ECO:0000313" key="5">
    <source>
        <dbReference type="Proteomes" id="UP001497623"/>
    </source>
</evidence>
<feature type="region of interest" description="Disordered" evidence="1">
    <location>
        <begin position="162"/>
        <end position="216"/>
    </location>
</feature>
<proteinExistence type="predicted"/>
<dbReference type="EMBL" id="CAXKWB010023325">
    <property type="protein sequence ID" value="CAL4125022.1"/>
    <property type="molecule type" value="Genomic_DNA"/>
</dbReference>
<feature type="region of interest" description="Disordered" evidence="1">
    <location>
        <begin position="282"/>
        <end position="333"/>
    </location>
</feature>
<feature type="compositionally biased region" description="Low complexity" evidence="1">
    <location>
        <begin position="296"/>
        <end position="315"/>
    </location>
</feature>
<feature type="compositionally biased region" description="Low complexity" evidence="1">
    <location>
        <begin position="170"/>
        <end position="180"/>
    </location>
</feature>
<feature type="transmembrane region" description="Helical" evidence="2">
    <location>
        <begin position="222"/>
        <end position="247"/>
    </location>
</feature>
<feature type="chain" id="PRO_5043562070" evidence="3">
    <location>
        <begin position="21"/>
        <end position="333"/>
    </location>
</feature>
<feature type="compositionally biased region" description="Polar residues" evidence="1">
    <location>
        <begin position="183"/>
        <end position="197"/>
    </location>
</feature>
<keyword evidence="3" id="KW-0732">Signal</keyword>
<accession>A0AAV2RIP4</accession>
<keyword evidence="2" id="KW-0472">Membrane</keyword>
<feature type="signal peptide" evidence="3">
    <location>
        <begin position="1"/>
        <end position="20"/>
    </location>
</feature>
<keyword evidence="2" id="KW-1133">Transmembrane helix</keyword>
<comment type="caution">
    <text evidence="4">The sequence shown here is derived from an EMBL/GenBank/DDBJ whole genome shotgun (WGS) entry which is preliminary data.</text>
</comment>
<keyword evidence="2" id="KW-0812">Transmembrane</keyword>
<name>A0AAV2RIP4_MEGNR</name>
<gene>
    <name evidence="4" type="ORF">MNOR_LOCUS24953</name>
</gene>
<organism evidence="4 5">
    <name type="scientific">Meganyctiphanes norvegica</name>
    <name type="common">Northern krill</name>
    <name type="synonym">Thysanopoda norvegica</name>
    <dbReference type="NCBI Taxonomy" id="48144"/>
    <lineage>
        <taxon>Eukaryota</taxon>
        <taxon>Metazoa</taxon>
        <taxon>Ecdysozoa</taxon>
        <taxon>Arthropoda</taxon>
        <taxon>Crustacea</taxon>
        <taxon>Multicrustacea</taxon>
        <taxon>Malacostraca</taxon>
        <taxon>Eumalacostraca</taxon>
        <taxon>Eucarida</taxon>
        <taxon>Euphausiacea</taxon>
        <taxon>Euphausiidae</taxon>
        <taxon>Meganyctiphanes</taxon>
    </lineage>
</organism>
<evidence type="ECO:0000256" key="1">
    <source>
        <dbReference type="SAM" id="MobiDB-lite"/>
    </source>
</evidence>
<evidence type="ECO:0000256" key="3">
    <source>
        <dbReference type="SAM" id="SignalP"/>
    </source>
</evidence>
<evidence type="ECO:0000313" key="4">
    <source>
        <dbReference type="EMBL" id="CAL4125022.1"/>
    </source>
</evidence>
<dbReference type="Proteomes" id="UP001497623">
    <property type="component" value="Unassembled WGS sequence"/>
</dbReference>
<keyword evidence="5" id="KW-1185">Reference proteome</keyword>